<accession>A0A699J592</accession>
<dbReference type="EMBL" id="BKCJ010372842">
    <property type="protein sequence ID" value="GFA12607.1"/>
    <property type="molecule type" value="Genomic_DNA"/>
</dbReference>
<protein>
    <recommendedName>
        <fullName evidence="2">Retrotransposon protein, putative, Ty1-copia subclass</fullName>
    </recommendedName>
</protein>
<proteinExistence type="predicted"/>
<evidence type="ECO:0008006" key="2">
    <source>
        <dbReference type="Google" id="ProtNLM"/>
    </source>
</evidence>
<evidence type="ECO:0000313" key="1">
    <source>
        <dbReference type="EMBL" id="GFA12607.1"/>
    </source>
</evidence>
<reference evidence="1" key="1">
    <citation type="journal article" date="2019" name="Sci. Rep.">
        <title>Draft genome of Tanacetum cinerariifolium, the natural source of mosquito coil.</title>
        <authorList>
            <person name="Yamashiro T."/>
            <person name="Shiraishi A."/>
            <person name="Satake H."/>
            <person name="Nakayama K."/>
        </authorList>
    </citation>
    <scope>NUCLEOTIDE SEQUENCE</scope>
</reference>
<organism evidence="1">
    <name type="scientific">Tanacetum cinerariifolium</name>
    <name type="common">Dalmatian daisy</name>
    <name type="synonym">Chrysanthemum cinerariifolium</name>
    <dbReference type="NCBI Taxonomy" id="118510"/>
    <lineage>
        <taxon>Eukaryota</taxon>
        <taxon>Viridiplantae</taxon>
        <taxon>Streptophyta</taxon>
        <taxon>Embryophyta</taxon>
        <taxon>Tracheophyta</taxon>
        <taxon>Spermatophyta</taxon>
        <taxon>Magnoliopsida</taxon>
        <taxon>eudicotyledons</taxon>
        <taxon>Gunneridae</taxon>
        <taxon>Pentapetalae</taxon>
        <taxon>asterids</taxon>
        <taxon>campanulids</taxon>
        <taxon>Asterales</taxon>
        <taxon>Asteraceae</taxon>
        <taxon>Asteroideae</taxon>
        <taxon>Anthemideae</taxon>
        <taxon>Anthemidinae</taxon>
        <taxon>Tanacetum</taxon>
    </lineage>
</organism>
<dbReference type="AlphaFoldDB" id="A0A699J592"/>
<gene>
    <name evidence="1" type="ORF">Tci_584579</name>
</gene>
<comment type="caution">
    <text evidence="1">The sequence shown here is derived from an EMBL/GenBank/DDBJ whole genome shotgun (WGS) entry which is preliminary data.</text>
</comment>
<dbReference type="CDD" id="cd09272">
    <property type="entry name" value="RNase_HI_RT_Ty1"/>
    <property type="match status" value="1"/>
</dbReference>
<sequence>MDGKVKTMFLKGFLEEEMYMEQPEGFIDPIHLRKRYRMDNSKRGSIPMQVDLHLSKSQCATTSAKMKRMQNVPYASAIGSIIEAHWNTVKNILKYLRNTKDTFLVYGGDSEAKLRVNYYCDAGFETDRDDTKSQIGYVFVLNGGAVINYDNYAAIIMAKELGIEKGARHFKRKYHYVHECIETGKIDIVKVHTNDNLADLFMKALAGPTLTRQPKSMGLRPASNFM</sequence>
<name>A0A699J592_TANCI</name>